<feature type="compositionally biased region" description="Polar residues" evidence="10">
    <location>
        <begin position="433"/>
        <end position="442"/>
    </location>
</feature>
<comment type="similarity">
    <text evidence="5">Belongs to the protein kinase superfamily. STE Ser/Thr protein kinase family. MAP kinase kinase subfamily.</text>
</comment>
<evidence type="ECO:0000256" key="10">
    <source>
        <dbReference type="SAM" id="MobiDB-lite"/>
    </source>
</evidence>
<dbReference type="PANTHER" id="PTHR48013:SF9">
    <property type="entry name" value="DUAL SPECIFICITY MITOGEN-ACTIVATED PROTEIN KINASE KINASE 5"/>
    <property type="match status" value="1"/>
</dbReference>
<sequence length="779" mass="83054">MALDFVHSCGRVHRDVKPANLLITRNGDLKLGDFGAAGVENSSRMVGTQRFMAPERLKGHRATAQSDLWSLGLSLATAAFGDDFISQGSNQFVQLDMACRVRRRLSKTTTLSAELMDFLHSCLSRDPARRPALRDLMKHPFLSQRQNWQAKCPEVALAMQDRKRLQSGDVSAIEEVLDALCHVRAEENLIGTSFDPATAADLAYELGVTTDSLVRDVHRRTLEFIRERGGGSGSGSGSSGSLSSSGGVSDSGDENGDEMRSRDSDGGEDRWRTISGGGGGGIAGDEARRRRRRPAARDDAGGDGGGETREERPVHRGGEGRREESCSPRPEPPPQAAAAAAADALTLAMDMIPTATREGDGSIPRSGGNNAYPLVTPRDRPTRGGATGGAGFGGRHSTVVSSNTRSRRRALEMSPAVKLTPHKRRGERKASQTKRNGSSCVANGTRRAGRGREKEREATAAAAGTEPETSISGSPQEQATEVVTAAAETAVEGLYARVTGTDRDHQRFREAGAATVAGPGAGHVGAAAAAAAGVASAGITAADGLPSCRDNLVHTAACRRSWERKCKRNSRPRTASSRTLPSRADVRTRSMRGVFQLADEMKAQIAVRDRVHRLRVYPRCFSGREAVQWMLDGCHASSVMEAENIGNEMMKASVFQHILNSHVFEDSSVYYQFTDGDTPPPPSRGSRRLRQIARVVGGHVARRLVPSGGGAGGIGAADCICPVAPGNGSGLANQHQASRPGDRGSKVKRRSRGRGSQSVLQLRRFSSSMSTLTVPETPY</sequence>
<evidence type="ECO:0000259" key="12">
    <source>
        <dbReference type="PROSITE" id="PS50186"/>
    </source>
</evidence>
<evidence type="ECO:0000256" key="1">
    <source>
        <dbReference type="ARBA" id="ARBA00022679"/>
    </source>
</evidence>
<dbReference type="EMBL" id="FN647841">
    <property type="protein sequence ID" value="CBJ48974.1"/>
    <property type="molecule type" value="Genomic_DNA"/>
</dbReference>
<comment type="catalytic activity">
    <reaction evidence="9">
        <text>L-tyrosyl-[protein] + ATP = O-phospho-L-tyrosyl-[protein] + ADP + H(+)</text>
        <dbReference type="Rhea" id="RHEA:10596"/>
        <dbReference type="Rhea" id="RHEA-COMP:10136"/>
        <dbReference type="Rhea" id="RHEA-COMP:20101"/>
        <dbReference type="ChEBI" id="CHEBI:15378"/>
        <dbReference type="ChEBI" id="CHEBI:30616"/>
        <dbReference type="ChEBI" id="CHEBI:46858"/>
        <dbReference type="ChEBI" id="CHEBI:61978"/>
        <dbReference type="ChEBI" id="CHEBI:456216"/>
        <dbReference type="EC" id="2.7.12.2"/>
    </reaction>
</comment>
<dbReference type="GO" id="GO:0004708">
    <property type="term" value="F:MAP kinase kinase activity"/>
    <property type="evidence" value="ECO:0007669"/>
    <property type="project" value="UniProtKB-EC"/>
</dbReference>
<dbReference type="InterPro" id="IPR011009">
    <property type="entry name" value="Kinase-like_dom_sf"/>
</dbReference>
<feature type="compositionally biased region" description="Low complexity" evidence="10">
    <location>
        <begin position="395"/>
        <end position="404"/>
    </location>
</feature>
<dbReference type="Pfam" id="PF00069">
    <property type="entry name" value="Pkinase"/>
    <property type="match status" value="1"/>
</dbReference>
<evidence type="ECO:0000256" key="4">
    <source>
        <dbReference type="ARBA" id="ARBA00022840"/>
    </source>
</evidence>
<dbReference type="STRING" id="2880.D7FHW3"/>
<reference evidence="13 14" key="1">
    <citation type="journal article" date="2010" name="Nature">
        <title>The Ectocarpus genome and the independent evolution of multicellularity in brown algae.</title>
        <authorList>
            <person name="Cock J.M."/>
            <person name="Sterck L."/>
            <person name="Rouze P."/>
            <person name="Scornet D."/>
            <person name="Allen A.E."/>
            <person name="Amoutzias G."/>
            <person name="Anthouard V."/>
            <person name="Artiguenave F."/>
            <person name="Aury J.M."/>
            <person name="Badger J.H."/>
            <person name="Beszteri B."/>
            <person name="Billiau K."/>
            <person name="Bonnet E."/>
            <person name="Bothwell J.H."/>
            <person name="Bowler C."/>
            <person name="Boyen C."/>
            <person name="Brownlee C."/>
            <person name="Carrano C.J."/>
            <person name="Charrier B."/>
            <person name="Cho G.Y."/>
            <person name="Coelho S.M."/>
            <person name="Collen J."/>
            <person name="Corre E."/>
            <person name="Da Silva C."/>
            <person name="Delage L."/>
            <person name="Delaroque N."/>
            <person name="Dittami S.M."/>
            <person name="Doulbeau S."/>
            <person name="Elias M."/>
            <person name="Farnham G."/>
            <person name="Gachon C.M."/>
            <person name="Gschloessl B."/>
            <person name="Heesch S."/>
            <person name="Jabbari K."/>
            <person name="Jubin C."/>
            <person name="Kawai H."/>
            <person name="Kimura K."/>
            <person name="Kloareg B."/>
            <person name="Kupper F.C."/>
            <person name="Lang D."/>
            <person name="Le Bail A."/>
            <person name="Leblanc C."/>
            <person name="Lerouge P."/>
            <person name="Lohr M."/>
            <person name="Lopez P.J."/>
            <person name="Martens C."/>
            <person name="Maumus F."/>
            <person name="Michel G."/>
            <person name="Miranda-Saavedra D."/>
            <person name="Morales J."/>
            <person name="Moreau H."/>
            <person name="Motomura T."/>
            <person name="Nagasato C."/>
            <person name="Napoli C.A."/>
            <person name="Nelson D.R."/>
            <person name="Nyvall-Collen P."/>
            <person name="Peters A.F."/>
            <person name="Pommier C."/>
            <person name="Potin P."/>
            <person name="Poulain J."/>
            <person name="Quesneville H."/>
            <person name="Read B."/>
            <person name="Rensing S.A."/>
            <person name="Ritter A."/>
            <person name="Rousvoal S."/>
            <person name="Samanta M."/>
            <person name="Samson G."/>
            <person name="Schroeder D.C."/>
            <person name="Segurens B."/>
            <person name="Strittmatter M."/>
            <person name="Tonon T."/>
            <person name="Tregear J.W."/>
            <person name="Valentin K."/>
            <person name="von Dassow P."/>
            <person name="Yamagishi T."/>
            <person name="Van de Peer Y."/>
            <person name="Wincker P."/>
        </authorList>
    </citation>
    <scope>NUCLEOTIDE SEQUENCE [LARGE SCALE GENOMIC DNA]</scope>
    <source>
        <strain evidence="14">Ec32 / CCAP1310/4</strain>
    </source>
</reference>
<dbReference type="InParanoid" id="D7FHW3"/>
<dbReference type="InterPro" id="IPR000591">
    <property type="entry name" value="DEP_dom"/>
</dbReference>
<organism evidence="13 14">
    <name type="scientific">Ectocarpus siliculosus</name>
    <name type="common">Brown alga</name>
    <name type="synonym">Conferva siliculosa</name>
    <dbReference type="NCBI Taxonomy" id="2880"/>
    <lineage>
        <taxon>Eukaryota</taxon>
        <taxon>Sar</taxon>
        <taxon>Stramenopiles</taxon>
        <taxon>Ochrophyta</taxon>
        <taxon>PX clade</taxon>
        <taxon>Phaeophyceae</taxon>
        <taxon>Ectocarpales</taxon>
        <taxon>Ectocarpaceae</taxon>
        <taxon>Ectocarpus</taxon>
    </lineage>
</organism>
<keyword evidence="4" id="KW-0067">ATP-binding</keyword>
<dbReference type="PROSITE" id="PS50011">
    <property type="entry name" value="PROTEIN_KINASE_DOM"/>
    <property type="match status" value="1"/>
</dbReference>
<gene>
    <name evidence="13" type="ORF">Esi_0115_0005</name>
</gene>
<accession>D7FHW3</accession>
<dbReference type="Pfam" id="PF00610">
    <property type="entry name" value="DEP"/>
    <property type="match status" value="1"/>
</dbReference>
<feature type="domain" description="DEP" evidence="12">
    <location>
        <begin position="601"/>
        <end position="675"/>
    </location>
</feature>
<evidence type="ECO:0000259" key="11">
    <source>
        <dbReference type="PROSITE" id="PS50011"/>
    </source>
</evidence>
<dbReference type="SUPFAM" id="SSF56112">
    <property type="entry name" value="Protein kinase-like (PK-like)"/>
    <property type="match status" value="1"/>
</dbReference>
<protein>
    <recommendedName>
        <fullName evidence="6">mitogen-activated protein kinase kinase</fullName>
        <ecNumber evidence="6">2.7.12.2</ecNumber>
    </recommendedName>
</protein>
<keyword evidence="3" id="KW-0418">Kinase</keyword>
<comment type="catalytic activity">
    <reaction evidence="8">
        <text>L-threonyl-[protein] + ATP = O-phospho-L-threonyl-[protein] + ADP + H(+)</text>
        <dbReference type="Rhea" id="RHEA:46608"/>
        <dbReference type="Rhea" id="RHEA-COMP:11060"/>
        <dbReference type="Rhea" id="RHEA-COMP:11605"/>
        <dbReference type="ChEBI" id="CHEBI:15378"/>
        <dbReference type="ChEBI" id="CHEBI:30013"/>
        <dbReference type="ChEBI" id="CHEBI:30616"/>
        <dbReference type="ChEBI" id="CHEBI:61977"/>
        <dbReference type="ChEBI" id="CHEBI:456216"/>
        <dbReference type="EC" id="2.7.12.2"/>
    </reaction>
</comment>
<feature type="compositionally biased region" description="Low complexity" evidence="10">
    <location>
        <begin position="459"/>
        <end position="469"/>
    </location>
</feature>
<evidence type="ECO:0000256" key="9">
    <source>
        <dbReference type="ARBA" id="ARBA00051693"/>
    </source>
</evidence>
<feature type="compositionally biased region" description="Low complexity" evidence="10">
    <location>
        <begin position="239"/>
        <end position="250"/>
    </location>
</feature>
<dbReference type="SUPFAM" id="SSF46785">
    <property type="entry name" value="Winged helix' DNA-binding domain"/>
    <property type="match status" value="1"/>
</dbReference>
<evidence type="ECO:0000313" key="14">
    <source>
        <dbReference type="Proteomes" id="UP000002630"/>
    </source>
</evidence>
<dbReference type="AlphaFoldDB" id="D7FHW3"/>
<feature type="compositionally biased region" description="Basic and acidic residues" evidence="10">
    <location>
        <begin position="295"/>
        <end position="326"/>
    </location>
</feature>
<dbReference type="InterPro" id="IPR036388">
    <property type="entry name" value="WH-like_DNA-bd_sf"/>
</dbReference>
<feature type="region of interest" description="Disordered" evidence="10">
    <location>
        <begin position="225"/>
        <end position="481"/>
    </location>
</feature>
<dbReference type="PROSITE" id="PS50186">
    <property type="entry name" value="DEP"/>
    <property type="match status" value="1"/>
</dbReference>
<dbReference type="OMA" id="CHASSVM"/>
<dbReference type="EMBL" id="FN649751">
    <property type="protein sequence ID" value="CBJ48974.1"/>
    <property type="molecule type" value="Genomic_DNA"/>
</dbReference>
<evidence type="ECO:0000313" key="13">
    <source>
        <dbReference type="EMBL" id="CBJ48974.1"/>
    </source>
</evidence>
<evidence type="ECO:0000256" key="6">
    <source>
        <dbReference type="ARBA" id="ARBA00038999"/>
    </source>
</evidence>
<evidence type="ECO:0000256" key="2">
    <source>
        <dbReference type="ARBA" id="ARBA00022741"/>
    </source>
</evidence>
<keyword evidence="2" id="KW-0547">Nucleotide-binding</keyword>
<dbReference type="PANTHER" id="PTHR48013">
    <property type="entry name" value="DUAL SPECIFICITY MITOGEN-ACTIVATED PROTEIN KINASE KINASE 5-RELATED"/>
    <property type="match status" value="1"/>
</dbReference>
<dbReference type="Gene3D" id="1.10.510.10">
    <property type="entry name" value="Transferase(Phosphotransferase) domain 1"/>
    <property type="match status" value="1"/>
</dbReference>
<keyword evidence="1" id="KW-0808">Transferase</keyword>
<comment type="catalytic activity">
    <reaction evidence="7">
        <text>L-seryl-[protein] + ATP = O-phospho-L-seryl-[protein] + ADP + H(+)</text>
        <dbReference type="Rhea" id="RHEA:17989"/>
        <dbReference type="Rhea" id="RHEA-COMP:9863"/>
        <dbReference type="Rhea" id="RHEA-COMP:11604"/>
        <dbReference type="ChEBI" id="CHEBI:15378"/>
        <dbReference type="ChEBI" id="CHEBI:29999"/>
        <dbReference type="ChEBI" id="CHEBI:30616"/>
        <dbReference type="ChEBI" id="CHEBI:83421"/>
        <dbReference type="ChEBI" id="CHEBI:456216"/>
        <dbReference type="EC" id="2.7.12.2"/>
    </reaction>
</comment>
<proteinExistence type="inferred from homology"/>
<evidence type="ECO:0000256" key="3">
    <source>
        <dbReference type="ARBA" id="ARBA00022777"/>
    </source>
</evidence>
<name>D7FHW3_ECTSI</name>
<dbReference type="Proteomes" id="UP000002630">
    <property type="component" value="Linkage Group LG26"/>
</dbReference>
<feature type="domain" description="Protein kinase" evidence="11">
    <location>
        <begin position="1"/>
        <end position="142"/>
    </location>
</feature>
<dbReference type="CDD" id="cd04371">
    <property type="entry name" value="DEP"/>
    <property type="match status" value="1"/>
</dbReference>
<evidence type="ECO:0000256" key="7">
    <source>
        <dbReference type="ARBA" id="ARBA00049014"/>
    </source>
</evidence>
<dbReference type="eggNOG" id="KOG0201">
    <property type="taxonomic scope" value="Eukaryota"/>
</dbReference>
<evidence type="ECO:0000256" key="5">
    <source>
        <dbReference type="ARBA" id="ARBA00038035"/>
    </source>
</evidence>
<dbReference type="InterPro" id="IPR000719">
    <property type="entry name" value="Prot_kinase_dom"/>
</dbReference>
<feature type="compositionally biased region" description="Gly residues" evidence="10">
    <location>
        <begin position="385"/>
        <end position="394"/>
    </location>
</feature>
<dbReference type="SMART" id="SM00049">
    <property type="entry name" value="DEP"/>
    <property type="match status" value="1"/>
</dbReference>
<dbReference type="GO" id="GO:0005524">
    <property type="term" value="F:ATP binding"/>
    <property type="evidence" value="ECO:0007669"/>
    <property type="project" value="UniProtKB-KW"/>
</dbReference>
<dbReference type="InterPro" id="IPR036390">
    <property type="entry name" value="WH_DNA-bd_sf"/>
</dbReference>
<feature type="region of interest" description="Disordered" evidence="10">
    <location>
        <begin position="729"/>
        <end position="760"/>
    </location>
</feature>
<feature type="compositionally biased region" description="Basic and acidic residues" evidence="10">
    <location>
        <begin position="257"/>
        <end position="272"/>
    </location>
</feature>
<dbReference type="Gene3D" id="1.10.10.10">
    <property type="entry name" value="Winged helix-like DNA-binding domain superfamily/Winged helix DNA-binding domain"/>
    <property type="match status" value="1"/>
</dbReference>
<dbReference type="OrthoDB" id="65548at2759"/>
<keyword evidence="14" id="KW-1185">Reference proteome</keyword>
<evidence type="ECO:0000256" key="8">
    <source>
        <dbReference type="ARBA" id="ARBA00049299"/>
    </source>
</evidence>
<dbReference type="EC" id="2.7.12.2" evidence="6"/>
<dbReference type="SMART" id="SM00220">
    <property type="entry name" value="S_TKc"/>
    <property type="match status" value="1"/>
</dbReference>